<keyword evidence="2" id="KW-1185">Reference proteome</keyword>
<gene>
    <name evidence="1" type="ORF">DEBURN_LOCUS11424</name>
</gene>
<evidence type="ECO:0000313" key="2">
    <source>
        <dbReference type="Proteomes" id="UP000789706"/>
    </source>
</evidence>
<dbReference type="EMBL" id="CAJVPK010006291">
    <property type="protein sequence ID" value="CAG8649860.1"/>
    <property type="molecule type" value="Genomic_DNA"/>
</dbReference>
<dbReference type="OrthoDB" id="2347082at2759"/>
<name>A0A9N9DR41_9GLOM</name>
<sequence length="435" mass="49955">MPQPENTKITITSAIQQMRNMGRPLWANVEEVYVVEFAIAKLLCDHDEAAKIHENKDIESIKLTIEQSLAILGARVYLEISRVSQQASKLVSHHMRILRHVDDKRESLITTYPSEPILAEAASHVMSHPRILKQILDGVIYSVKNHIIVNAGEQGELVGRILCLMAFDKVIQSKSGLHYIWNKHSQSITVEEFLNAFIGEGNYEKINSVLNETFNGLMFRNSKIRFSHFAYTNTTPSREKLVNFFFRGAAVLCKRGQQIVDLIIPIAMVPDDDTEVQHSNMSFIGIQIKNRKKHKSSDWPVNIAKAIGICNNTPFPLPYLVVFMSLNEESRKIECHDTVTLRDTRNSYFRERIGYLNIYGHTKNEYACLSWVDDNAEIQLQQLLQTYVDPFEEESAALWEGNEPESAWVTKYQNIVKNMEPLRYEKCVFENMDTS</sequence>
<proteinExistence type="predicted"/>
<dbReference type="Proteomes" id="UP000789706">
    <property type="component" value="Unassembled WGS sequence"/>
</dbReference>
<dbReference type="PANTHER" id="PTHR33266:SF1">
    <property type="entry name" value="F-BOX DOMAIN-CONTAINING PROTEIN"/>
    <property type="match status" value="1"/>
</dbReference>
<evidence type="ECO:0000313" key="1">
    <source>
        <dbReference type="EMBL" id="CAG8649860.1"/>
    </source>
</evidence>
<accession>A0A9N9DR41</accession>
<protein>
    <submittedName>
        <fullName evidence="1">11210_t:CDS:1</fullName>
    </submittedName>
</protein>
<dbReference type="PANTHER" id="PTHR33266">
    <property type="entry name" value="CHROMOSOME 15, WHOLE GENOME SHOTGUN SEQUENCE"/>
    <property type="match status" value="1"/>
</dbReference>
<comment type="caution">
    <text evidence="1">The sequence shown here is derived from an EMBL/GenBank/DDBJ whole genome shotgun (WGS) entry which is preliminary data.</text>
</comment>
<dbReference type="AlphaFoldDB" id="A0A9N9DR41"/>
<reference evidence="1" key="1">
    <citation type="submission" date="2021-06" db="EMBL/GenBank/DDBJ databases">
        <authorList>
            <person name="Kallberg Y."/>
            <person name="Tangrot J."/>
            <person name="Rosling A."/>
        </authorList>
    </citation>
    <scope>NUCLEOTIDE SEQUENCE</scope>
    <source>
        <strain evidence="1">AZ414A</strain>
    </source>
</reference>
<organism evidence="1 2">
    <name type="scientific">Diversispora eburnea</name>
    <dbReference type="NCBI Taxonomy" id="1213867"/>
    <lineage>
        <taxon>Eukaryota</taxon>
        <taxon>Fungi</taxon>
        <taxon>Fungi incertae sedis</taxon>
        <taxon>Mucoromycota</taxon>
        <taxon>Glomeromycotina</taxon>
        <taxon>Glomeromycetes</taxon>
        <taxon>Diversisporales</taxon>
        <taxon>Diversisporaceae</taxon>
        <taxon>Diversispora</taxon>
    </lineage>
</organism>